<evidence type="ECO:0000259" key="1">
    <source>
        <dbReference type="Pfam" id="PF00535"/>
    </source>
</evidence>
<evidence type="ECO:0000313" key="2">
    <source>
        <dbReference type="EMBL" id="RUR79645.1"/>
    </source>
</evidence>
<dbReference type="PANTHER" id="PTHR43685:SF2">
    <property type="entry name" value="GLYCOSYLTRANSFERASE 2-LIKE DOMAIN-CONTAINING PROTEIN"/>
    <property type="match status" value="1"/>
</dbReference>
<dbReference type="RefSeq" id="WP_016877326.1">
    <property type="nucleotide sequence ID" value="NZ_AJLN01000051.1"/>
</dbReference>
<dbReference type="InterPro" id="IPR029044">
    <property type="entry name" value="Nucleotide-diphossugar_trans"/>
</dbReference>
<keyword evidence="3" id="KW-1185">Reference proteome</keyword>
<dbReference type="OrthoDB" id="153025at2"/>
<dbReference type="Proteomes" id="UP000268857">
    <property type="component" value="Unassembled WGS sequence"/>
</dbReference>
<protein>
    <recommendedName>
        <fullName evidence="1">Glycosyltransferase 2-like domain-containing protein</fullName>
    </recommendedName>
</protein>
<evidence type="ECO:0000313" key="3">
    <source>
        <dbReference type="Proteomes" id="UP000268857"/>
    </source>
</evidence>
<comment type="caution">
    <text evidence="2">The sequence shown here is derived from an EMBL/GenBank/DDBJ whole genome shotgun (WGS) entry which is preliminary data.</text>
</comment>
<dbReference type="SUPFAM" id="SSF53448">
    <property type="entry name" value="Nucleotide-diphospho-sugar transferases"/>
    <property type="match status" value="1"/>
</dbReference>
<dbReference type="EMBL" id="RSCJ01000012">
    <property type="protein sequence ID" value="RUR79645.1"/>
    <property type="molecule type" value="Genomic_DNA"/>
</dbReference>
<accession>A0A433NCF7</accession>
<proteinExistence type="predicted"/>
<organism evidence="2 3">
    <name type="scientific">Chlorogloeopsis fritschii PCC 6912</name>
    <dbReference type="NCBI Taxonomy" id="211165"/>
    <lineage>
        <taxon>Bacteria</taxon>
        <taxon>Bacillati</taxon>
        <taxon>Cyanobacteriota</taxon>
        <taxon>Cyanophyceae</taxon>
        <taxon>Nostocales</taxon>
        <taxon>Chlorogloeopsidaceae</taxon>
        <taxon>Chlorogloeopsis</taxon>
    </lineage>
</organism>
<reference evidence="2 3" key="1">
    <citation type="journal article" date="2019" name="Genome Biol. Evol.">
        <title>Day and night: Metabolic profiles and evolutionary relationships of six axenic non-marine cyanobacteria.</title>
        <authorList>
            <person name="Will S.E."/>
            <person name="Henke P."/>
            <person name="Boedeker C."/>
            <person name="Huang S."/>
            <person name="Brinkmann H."/>
            <person name="Rohde M."/>
            <person name="Jarek M."/>
            <person name="Friedl T."/>
            <person name="Seufert S."/>
            <person name="Schumacher M."/>
            <person name="Overmann J."/>
            <person name="Neumann-Schaal M."/>
            <person name="Petersen J."/>
        </authorList>
    </citation>
    <scope>NUCLEOTIDE SEQUENCE [LARGE SCALE GENOMIC DNA]</scope>
    <source>
        <strain evidence="2 3">PCC 6912</strain>
    </source>
</reference>
<dbReference type="PANTHER" id="PTHR43685">
    <property type="entry name" value="GLYCOSYLTRANSFERASE"/>
    <property type="match status" value="1"/>
</dbReference>
<dbReference type="InterPro" id="IPR050834">
    <property type="entry name" value="Glycosyltransf_2"/>
</dbReference>
<gene>
    <name evidence="2" type="ORF">PCC6912_31810</name>
</gene>
<dbReference type="STRING" id="211165.GCA_000317285_01591"/>
<dbReference type="Pfam" id="PF00535">
    <property type="entry name" value="Glycos_transf_2"/>
    <property type="match status" value="1"/>
</dbReference>
<dbReference type="InterPro" id="IPR001173">
    <property type="entry name" value="Glyco_trans_2-like"/>
</dbReference>
<name>A0A433NCF7_CHLFR</name>
<dbReference type="AlphaFoldDB" id="A0A433NCF7"/>
<dbReference type="Gene3D" id="3.90.550.10">
    <property type="entry name" value="Spore Coat Polysaccharide Biosynthesis Protein SpsA, Chain A"/>
    <property type="match status" value="1"/>
</dbReference>
<feature type="domain" description="Glycosyltransferase 2-like" evidence="1">
    <location>
        <begin position="18"/>
        <end position="181"/>
    </location>
</feature>
<sequence length="321" mass="36279">MNELVHATTSDAFLPRVSLVIPIYNGEADLPELINCLLAQTYPKQKLEYLLVDNNSSDRTAVILQEIATKFPSLIRIESENQIQSSYAARNKGIRAATGEIVAFTDADCRPQPKWLEVLIAPFINLDIAIVVGEITALSPNNLLEHFAARQETLSQKHTLAHKFCPYGQTANLAIRRQALQKVGLFRPYLDSGGDADICWRIQQENIGRLEFAPEAIVQHRHRNTLKELESQWRRYGRSNRYLHELHGVELMRDITLKECGYRLARWLFKELPTDSIKSLAGRASLVDLLNTPIGLFTARARAAGQREAKILETAKIIETL</sequence>